<dbReference type="EMBL" id="UPXX01000029">
    <property type="protein sequence ID" value="VBB45447.1"/>
    <property type="molecule type" value="Genomic_DNA"/>
</dbReference>
<sequence length="43" mass="5167">MDQNEEITPKFMNEDQFRDAVSKHLLKEVYEKIRSENKVNAQI</sequence>
<name>A0A653ABK5_UNCDX</name>
<organism evidence="1">
    <name type="scientific">Uncultured Desulfatiglans sp</name>
    <dbReference type="NCBI Taxonomy" id="1748965"/>
    <lineage>
        <taxon>Bacteria</taxon>
        <taxon>Pseudomonadati</taxon>
        <taxon>Thermodesulfobacteriota</taxon>
        <taxon>Desulfobacteria</taxon>
        <taxon>Desulfatiglandales</taxon>
        <taxon>Desulfatiglandaceae</taxon>
        <taxon>Desulfatiglans</taxon>
        <taxon>environmental samples</taxon>
    </lineage>
</organism>
<accession>A0A653ABK5</accession>
<gene>
    <name evidence="1" type="ORF">TRIP_B350398</name>
</gene>
<evidence type="ECO:0000313" key="1">
    <source>
        <dbReference type="EMBL" id="VBB45447.1"/>
    </source>
</evidence>
<proteinExistence type="predicted"/>
<protein>
    <submittedName>
        <fullName evidence="1">Uncharacterized protein</fullName>
    </submittedName>
</protein>
<dbReference type="AlphaFoldDB" id="A0A653ABK5"/>
<reference evidence="1" key="1">
    <citation type="submission" date="2018-07" db="EMBL/GenBank/DDBJ databases">
        <authorList>
            <consortium name="Genoscope - CEA"/>
            <person name="William W."/>
        </authorList>
    </citation>
    <scope>NUCLEOTIDE SEQUENCE</scope>
    <source>
        <strain evidence="1">IK1</strain>
    </source>
</reference>